<evidence type="ECO:0000313" key="7">
    <source>
        <dbReference type="EMBL" id="UWX06346.1"/>
    </source>
</evidence>
<dbReference type="NCBIfam" id="TIGR01470">
    <property type="entry name" value="cysG_Nterm"/>
    <property type="match status" value="1"/>
</dbReference>
<dbReference type="PANTHER" id="PTHR35330:SF1">
    <property type="entry name" value="SIROHEME BIOSYNTHESIS PROTEIN MET8"/>
    <property type="match status" value="1"/>
</dbReference>
<evidence type="ECO:0000256" key="2">
    <source>
        <dbReference type="ARBA" id="ARBA00012400"/>
    </source>
</evidence>
<evidence type="ECO:0000313" key="8">
    <source>
        <dbReference type="Proteomes" id="UP001058120"/>
    </source>
</evidence>
<dbReference type="SUPFAM" id="SSF75615">
    <property type="entry name" value="Siroheme synthase middle domains-like"/>
    <property type="match status" value="1"/>
</dbReference>
<dbReference type="Gene3D" id="1.10.8.610">
    <property type="entry name" value="SirC, precorrin-2 dehydrogenase, C-terminal helical domain-like"/>
    <property type="match status" value="1"/>
</dbReference>
<dbReference type="Gene3D" id="3.40.50.720">
    <property type="entry name" value="NAD(P)-binding Rossmann-like Domain"/>
    <property type="match status" value="1"/>
</dbReference>
<dbReference type="PANTHER" id="PTHR35330">
    <property type="entry name" value="SIROHEME BIOSYNTHESIS PROTEIN MET8"/>
    <property type="match status" value="1"/>
</dbReference>
<gene>
    <name evidence="7" type="ORF">JBF11_03275</name>
</gene>
<dbReference type="InterPro" id="IPR028161">
    <property type="entry name" value="Met8-like"/>
</dbReference>
<dbReference type="InterPro" id="IPR036291">
    <property type="entry name" value="NAD(P)-bd_dom_sf"/>
</dbReference>
<name>A0ABY5Y3E3_9BACT</name>
<keyword evidence="5" id="KW-0627">Porphyrin biosynthesis</keyword>
<dbReference type="InterPro" id="IPR006367">
    <property type="entry name" value="Sirohaem_synthase_N"/>
</dbReference>
<dbReference type="EMBL" id="CP065938">
    <property type="protein sequence ID" value="UWX06346.1"/>
    <property type="molecule type" value="Genomic_DNA"/>
</dbReference>
<evidence type="ECO:0000256" key="6">
    <source>
        <dbReference type="ARBA" id="ARBA00047561"/>
    </source>
</evidence>
<evidence type="ECO:0000256" key="3">
    <source>
        <dbReference type="ARBA" id="ARBA00023002"/>
    </source>
</evidence>
<comment type="pathway">
    <text evidence="1">Porphyrin-containing compound metabolism; siroheme biosynthesis; sirohydrochlorin from precorrin-2: step 1/1.</text>
</comment>
<protein>
    <recommendedName>
        <fullName evidence="2">precorrin-2 dehydrogenase</fullName>
        <ecNumber evidence="2">1.3.1.76</ecNumber>
    </recommendedName>
</protein>
<dbReference type="Proteomes" id="UP001058120">
    <property type="component" value="Chromosome"/>
</dbReference>
<reference evidence="7" key="1">
    <citation type="submission" date="2020-12" db="EMBL/GenBank/DDBJ databases">
        <title>Taurinivorans muris gen. nov., sp. nov., fundamental and realized metabolic niche of a ubiquitous sulfidogenic bacterium in the murine intestine.</title>
        <authorList>
            <person name="Ye H."/>
            <person name="Hanson B.T."/>
            <person name="Loy A."/>
        </authorList>
    </citation>
    <scope>NUCLEOTIDE SEQUENCE</scope>
    <source>
        <strain evidence="7">LT0009</strain>
    </source>
</reference>
<organism evidence="7 8">
    <name type="scientific">Taurinivorans muris</name>
    <dbReference type="NCBI Taxonomy" id="2787751"/>
    <lineage>
        <taxon>Bacteria</taxon>
        <taxon>Pseudomonadati</taxon>
        <taxon>Thermodesulfobacteriota</taxon>
        <taxon>Desulfovibrionia</taxon>
        <taxon>Desulfovibrionales</taxon>
        <taxon>Desulfovibrionaceae</taxon>
        <taxon>Taurinivorans</taxon>
    </lineage>
</organism>
<evidence type="ECO:0000256" key="1">
    <source>
        <dbReference type="ARBA" id="ARBA00005010"/>
    </source>
</evidence>
<dbReference type="EC" id="1.3.1.76" evidence="2"/>
<dbReference type="InterPro" id="IPR042518">
    <property type="entry name" value="SirC_C"/>
</dbReference>
<keyword evidence="4" id="KW-0520">NAD</keyword>
<sequence>MKYYPLFLDVTKYKCLVLGAGGVARRKISALLKAEPLEIIVIDPFLPEEDFMRAFFDEYGFNPRVSYCQRNFCPKDLEQVRLAFAATDSSEVNGDFLKICTENNIFCNAVESPERGDFIVPAHLDYDSLIFALSSSGVSPAFTKALKEDLNNWVLKGYVPFLRLLQILRPLILDNVEEKKRAELFRALAAKDFREEIMALIELKKFHELHRKLAQILPQSVVSKIDDKEITMLKKNKEENVC</sequence>
<dbReference type="Pfam" id="PF13241">
    <property type="entry name" value="NAD_binding_7"/>
    <property type="match status" value="1"/>
</dbReference>
<accession>A0ABY5Y3E3</accession>
<keyword evidence="3" id="KW-0560">Oxidoreductase</keyword>
<proteinExistence type="predicted"/>
<keyword evidence="8" id="KW-1185">Reference proteome</keyword>
<dbReference type="RefSeq" id="WP_334315951.1">
    <property type="nucleotide sequence ID" value="NZ_CP065938.1"/>
</dbReference>
<evidence type="ECO:0000256" key="5">
    <source>
        <dbReference type="ARBA" id="ARBA00023244"/>
    </source>
</evidence>
<evidence type="ECO:0000256" key="4">
    <source>
        <dbReference type="ARBA" id="ARBA00023027"/>
    </source>
</evidence>
<dbReference type="SUPFAM" id="SSF51735">
    <property type="entry name" value="NAD(P)-binding Rossmann-fold domains"/>
    <property type="match status" value="1"/>
</dbReference>
<comment type="catalytic activity">
    <reaction evidence="6">
        <text>precorrin-2 + NAD(+) = sirohydrochlorin + NADH + 2 H(+)</text>
        <dbReference type="Rhea" id="RHEA:15613"/>
        <dbReference type="ChEBI" id="CHEBI:15378"/>
        <dbReference type="ChEBI" id="CHEBI:57540"/>
        <dbReference type="ChEBI" id="CHEBI:57945"/>
        <dbReference type="ChEBI" id="CHEBI:58351"/>
        <dbReference type="ChEBI" id="CHEBI:58827"/>
        <dbReference type="EC" id="1.3.1.76"/>
    </reaction>
</comment>